<proteinExistence type="predicted"/>
<sequence>MDPHQPSRRARQFSCWRGIFAHTRYGLVPLILLSTAPIGSAQAATFNVTNTADSGAGSLRQAIFDANAAGGTNTIDVQNGLGTITLTSGDLNALNSNITLNGNGNTLSGNNAFRGLFVYSGTVAINDLTIENAVASGGDAGQAAGGGAGLGGALFVKDGATVTISNLVAQNNAATGGDGGAQTASGVTGGGGGMGGDGGTVVSGTNGGGGGLGSGATGGSNSGNGGDGIAQGEGAGGDGANLGGGGGTGGNNGGGGGSGDQSVGGGGVNGIDGTFTDDPDGGFGGGGGKAGNGGFGGGGGAFRGDGGFGGGGGGGGLGSVASVGQGGFGAGDGVSSGTTSQAAGGGGLGAGGAIFVMDGATLTIAGTLTVNNNTVTGGTGGTGAAGTAQDGSAFGDGVFLQGSGTLTFNPDTGNTQTLANTITDQTGSGGTGSWALTKNGAGTLTLSAANSYSGATNLSAGTLSLSGSGTLGNAAGALNLTGGTLDLGTTTQTRTGTITLNGATVSNGTLSSSGTFATQSGTISAVLAGTGALAKTGTGTVTLSAANTYTGATNLSAGTLSLSGSGTLGDAAGALNLTGGTLDLGTTTQTRTGTITLNGATVSNGTLSSSGTFATQSGTISAVLTGTGALAKTGTGTVTLSAANTYSGATTVSGGTLSVNGSAASSAFTVQNGGTLGGTGTVGATTLQSGGIHAPGNSIGTQTVNGAYVLNAGSILEIEVDSAGNSDKVIVNGTVDITGSTLRVKGVSGNNFSGQTTYNYVIIENDGVDAITGDFATIDNQLAFYDTARSTVGGTGNDVSLTLTRNASGFTDIATTANQKAVAGQVGNLSGSDGTTISNAILGLTNAGAQHAYQQLSGDIFAAGPTMNDRITHQATGQIGARLADLNRSRGVTGTISGSLVAASTLSPAELTGFARSGPMASDSEIYARDANMLSLGAENAPQVTSAIWLQAIGATGRIDGDGNADTTDYQWTGMVGGFDTQLSDTIILGVYFGYADARNRQAGRDATLDSRNFMAGLYGTRDLGDDLRLSGQAGWTRTANDSRRNLVFGGIDRTATADYTDNALNANLELARGFDVAHNWRVVPYGALGVLWNDHDAFTETGAGSANLSRASDSTLSGTASLGVRMAGMFETGNGKTLIPQFRLGWDHHLGPTANSTTLAFTGTSSFTVAGSETDRDTLVGNLGMTLADDDGWSFYADYQPSISKSRREHAASAGFRMKF</sequence>
<evidence type="ECO:0000259" key="4">
    <source>
        <dbReference type="PROSITE" id="PS51208"/>
    </source>
</evidence>
<dbReference type="SUPFAM" id="SSF103515">
    <property type="entry name" value="Autotransporter"/>
    <property type="match status" value="1"/>
</dbReference>
<gene>
    <name evidence="5" type="ORF">SAMN05428964_1011308</name>
</gene>
<evidence type="ECO:0000313" key="5">
    <source>
        <dbReference type="EMBL" id="SOB94965.1"/>
    </source>
</evidence>
<dbReference type="AlphaFoldDB" id="A0A285RLH0"/>
<feature type="chain" id="PRO_5012199713" evidence="3">
    <location>
        <begin position="44"/>
        <end position="1221"/>
    </location>
</feature>
<feature type="compositionally biased region" description="Low complexity" evidence="2">
    <location>
        <begin position="172"/>
        <end position="186"/>
    </location>
</feature>
<dbReference type="InterPro" id="IPR013425">
    <property type="entry name" value="Autotrns_rpt"/>
</dbReference>
<dbReference type="InterPro" id="IPR005546">
    <property type="entry name" value="Autotransporte_beta"/>
</dbReference>
<evidence type="ECO:0000256" key="3">
    <source>
        <dbReference type="SAM" id="SignalP"/>
    </source>
</evidence>
<dbReference type="SUPFAM" id="SSF51126">
    <property type="entry name" value="Pectin lyase-like"/>
    <property type="match status" value="1"/>
</dbReference>
<feature type="region of interest" description="Disordered" evidence="2">
    <location>
        <begin position="172"/>
        <end position="289"/>
    </location>
</feature>
<dbReference type="InterPro" id="IPR036709">
    <property type="entry name" value="Autotransporte_beta_dom_sf"/>
</dbReference>
<dbReference type="Pfam" id="PF03797">
    <property type="entry name" value="Autotransporter"/>
    <property type="match status" value="1"/>
</dbReference>
<dbReference type="Pfam" id="PF12951">
    <property type="entry name" value="PATR"/>
    <property type="match status" value="3"/>
</dbReference>
<dbReference type="NCBIfam" id="TIGR02601">
    <property type="entry name" value="autotrns_rpt"/>
    <property type="match status" value="3"/>
</dbReference>
<accession>A0A285RLH0</accession>
<dbReference type="SMART" id="SM00869">
    <property type="entry name" value="Autotransporter"/>
    <property type="match status" value="1"/>
</dbReference>
<name>A0A285RLH0_9PROT</name>
<dbReference type="Gene3D" id="2.40.128.130">
    <property type="entry name" value="Autotransporter beta-domain"/>
    <property type="match status" value="1"/>
</dbReference>
<dbReference type="PROSITE" id="PS51208">
    <property type="entry name" value="AUTOTRANSPORTER"/>
    <property type="match status" value="1"/>
</dbReference>
<feature type="domain" description="Autotransporter" evidence="4">
    <location>
        <begin position="941"/>
        <end position="1221"/>
    </location>
</feature>
<reference evidence="5 6" key="1">
    <citation type="submission" date="2017-08" db="EMBL/GenBank/DDBJ databases">
        <authorList>
            <person name="de Groot N.N."/>
        </authorList>
    </citation>
    <scope>NUCLEOTIDE SEQUENCE [LARGE SCALE GENOMIC DNA]</scope>
    <source>
        <strain evidence="5 6">USBA 78</strain>
    </source>
</reference>
<feature type="compositionally biased region" description="Gly residues" evidence="2">
    <location>
        <begin position="187"/>
        <end position="270"/>
    </location>
</feature>
<evidence type="ECO:0000256" key="1">
    <source>
        <dbReference type="ARBA" id="ARBA00022729"/>
    </source>
</evidence>
<feature type="signal peptide" evidence="3">
    <location>
        <begin position="1"/>
        <end position="43"/>
    </location>
</feature>
<dbReference type="Proteomes" id="UP000219068">
    <property type="component" value="Unassembled WGS sequence"/>
</dbReference>
<evidence type="ECO:0000313" key="6">
    <source>
        <dbReference type="Proteomes" id="UP000219068"/>
    </source>
</evidence>
<dbReference type="RefSeq" id="WP_097050848.1">
    <property type="nucleotide sequence ID" value="NZ_OBMM01000001.1"/>
</dbReference>
<keyword evidence="1 3" id="KW-0732">Signal</keyword>
<dbReference type="InterPro" id="IPR011050">
    <property type="entry name" value="Pectin_lyase_fold/virulence"/>
</dbReference>
<organism evidence="5 6">
    <name type="scientific">Thalassospira xiamenensis</name>
    <dbReference type="NCBI Taxonomy" id="220697"/>
    <lineage>
        <taxon>Bacteria</taxon>
        <taxon>Pseudomonadati</taxon>
        <taxon>Pseudomonadota</taxon>
        <taxon>Alphaproteobacteria</taxon>
        <taxon>Rhodospirillales</taxon>
        <taxon>Thalassospiraceae</taxon>
        <taxon>Thalassospira</taxon>
    </lineage>
</organism>
<evidence type="ECO:0000256" key="2">
    <source>
        <dbReference type="SAM" id="MobiDB-lite"/>
    </source>
</evidence>
<dbReference type="EMBL" id="OBMM01000001">
    <property type="protein sequence ID" value="SOB94965.1"/>
    <property type="molecule type" value="Genomic_DNA"/>
</dbReference>
<protein>
    <submittedName>
        <fullName evidence="5">Autotransporter-associated beta strand repeat-containing protein</fullName>
    </submittedName>
</protein>